<organism evidence="3 4">
    <name type="scientific">Larsenimonas rhizosphaerae</name>
    <dbReference type="NCBI Taxonomy" id="2944682"/>
    <lineage>
        <taxon>Bacteria</taxon>
        <taxon>Pseudomonadati</taxon>
        <taxon>Pseudomonadota</taxon>
        <taxon>Gammaproteobacteria</taxon>
        <taxon>Oceanospirillales</taxon>
        <taxon>Halomonadaceae</taxon>
        <taxon>Larsenimonas</taxon>
    </lineage>
</organism>
<dbReference type="Proteomes" id="UP001165678">
    <property type="component" value="Unassembled WGS sequence"/>
</dbReference>
<accession>A0AA41ZQ45</accession>
<evidence type="ECO:0000313" key="3">
    <source>
        <dbReference type="EMBL" id="MCX2525225.1"/>
    </source>
</evidence>
<keyword evidence="1" id="KW-0812">Transmembrane</keyword>
<dbReference type="RefSeq" id="WP_265896763.1">
    <property type="nucleotide sequence ID" value="NZ_JAPIVE010000004.1"/>
</dbReference>
<dbReference type="Gene3D" id="3.40.720.10">
    <property type="entry name" value="Alkaline Phosphatase, subunit A"/>
    <property type="match status" value="1"/>
</dbReference>
<dbReference type="SUPFAM" id="SSF53649">
    <property type="entry name" value="Alkaline phosphatase-like"/>
    <property type="match status" value="1"/>
</dbReference>
<dbReference type="AlphaFoldDB" id="A0AA41ZQ45"/>
<protein>
    <recommendedName>
        <fullName evidence="2">Sulfatase N-terminal domain-containing protein</fullName>
    </recommendedName>
</protein>
<evidence type="ECO:0000313" key="4">
    <source>
        <dbReference type="Proteomes" id="UP001165678"/>
    </source>
</evidence>
<evidence type="ECO:0000259" key="2">
    <source>
        <dbReference type="Pfam" id="PF00884"/>
    </source>
</evidence>
<feature type="domain" description="Sulfatase N-terminal" evidence="2">
    <location>
        <begin position="295"/>
        <end position="470"/>
    </location>
</feature>
<keyword evidence="1" id="KW-0472">Membrane</keyword>
<dbReference type="InterPro" id="IPR017850">
    <property type="entry name" value="Alkaline_phosphatase_core_sf"/>
</dbReference>
<keyword evidence="4" id="KW-1185">Reference proteome</keyword>
<gene>
    <name evidence="3" type="ORF">OQ287_13345</name>
</gene>
<dbReference type="EMBL" id="JAPIVE010000004">
    <property type="protein sequence ID" value="MCX2525225.1"/>
    <property type="molecule type" value="Genomic_DNA"/>
</dbReference>
<sequence length="530" mass="58215">MPSLRSISALAGLLVAVLIVLLPGQFEALTSPWAWWRPPFEPGVALALLVLVPARGRRMLAWGLALLFTLMLVMKLADMAALGAYWRTFDPVSDWRLLGPGWNVLSNTVGVGWARAGLLLLLVLLILVLVVLGRGFEAAARGGAGWPRRALAASLGCSALVLVIGGLGGNGWAATTTASIVAHVRESRSNLEGLAELKARVAQADPDDQPGARLFTGLRGRDVLLLFVESYGRSALDDPRYQARVRGRLEVIEHSLGRVNYEARSGWLESPTVGGQSWLAHSTLLSGLWINSQRRYNWLTGTSRLTLTQLFGRAGWRTVAAMPANTRAWPEADFYGYDMVYDARSLGYEGRPFNWVTMPDQFTLASVYQRELAARDDVPVMLEAALISSHAPWTPIPTLRNWDQLDRGRVFNDEAVAGDPPAVVWQDPERVRAQYLESIDYTLQVIGSFVTAYQQTDPVVIVLGDHQPASIITGDRATRQVPMHILAPRGNALLDEATEWGWTSGMIPAAGQRPVGMDQFRHMLVTGRER</sequence>
<evidence type="ECO:0000256" key="1">
    <source>
        <dbReference type="SAM" id="Phobius"/>
    </source>
</evidence>
<dbReference type="InterPro" id="IPR000917">
    <property type="entry name" value="Sulfatase_N"/>
</dbReference>
<feature type="transmembrane region" description="Helical" evidence="1">
    <location>
        <begin position="112"/>
        <end position="132"/>
    </location>
</feature>
<feature type="transmembrane region" description="Helical" evidence="1">
    <location>
        <begin position="152"/>
        <end position="173"/>
    </location>
</feature>
<feature type="transmembrane region" description="Helical" evidence="1">
    <location>
        <begin position="38"/>
        <end position="54"/>
    </location>
</feature>
<name>A0AA41ZQ45_9GAMM</name>
<feature type="transmembrane region" description="Helical" evidence="1">
    <location>
        <begin position="61"/>
        <end position="86"/>
    </location>
</feature>
<comment type="caution">
    <text evidence="3">The sequence shown here is derived from an EMBL/GenBank/DDBJ whole genome shotgun (WGS) entry which is preliminary data.</text>
</comment>
<reference evidence="3" key="1">
    <citation type="submission" date="2022-11" db="EMBL/GenBank/DDBJ databases">
        <title>Larsenimonas rhizosphaerae sp. nov., isolated from a tidal mudflat.</title>
        <authorList>
            <person name="Lee S.D."/>
            <person name="Kim I.S."/>
        </authorList>
    </citation>
    <scope>NUCLEOTIDE SEQUENCE</scope>
    <source>
        <strain evidence="3">GH2-1</strain>
    </source>
</reference>
<proteinExistence type="predicted"/>
<dbReference type="Pfam" id="PF00884">
    <property type="entry name" value="Sulfatase"/>
    <property type="match status" value="1"/>
</dbReference>
<keyword evidence="1" id="KW-1133">Transmembrane helix</keyword>